<dbReference type="InterPro" id="IPR001752">
    <property type="entry name" value="Kinesin_motor_dom"/>
</dbReference>
<gene>
    <name evidence="9" type="ORF">OEZ85_011482</name>
</gene>
<accession>A0ABY8TSV1</accession>
<dbReference type="PANTHER" id="PTHR47969:SF9">
    <property type="entry name" value="KINESIN-LIKE PROTEIN"/>
    <property type="match status" value="1"/>
</dbReference>
<organism evidence="9 10">
    <name type="scientific">Tetradesmus obliquus</name>
    <name type="common">Green alga</name>
    <name type="synonym">Acutodesmus obliquus</name>
    <dbReference type="NCBI Taxonomy" id="3088"/>
    <lineage>
        <taxon>Eukaryota</taxon>
        <taxon>Viridiplantae</taxon>
        <taxon>Chlorophyta</taxon>
        <taxon>core chlorophytes</taxon>
        <taxon>Chlorophyceae</taxon>
        <taxon>CS clade</taxon>
        <taxon>Sphaeropleales</taxon>
        <taxon>Scenedesmaceae</taxon>
        <taxon>Tetradesmus</taxon>
    </lineage>
</organism>
<evidence type="ECO:0000256" key="6">
    <source>
        <dbReference type="SAM" id="Coils"/>
    </source>
</evidence>
<evidence type="ECO:0000313" key="10">
    <source>
        <dbReference type="Proteomes" id="UP001244341"/>
    </source>
</evidence>
<feature type="region of interest" description="Disordered" evidence="7">
    <location>
        <begin position="642"/>
        <end position="669"/>
    </location>
</feature>
<dbReference type="PANTHER" id="PTHR47969">
    <property type="entry name" value="CHROMOSOME-ASSOCIATED KINESIN KIF4A-RELATED"/>
    <property type="match status" value="1"/>
</dbReference>
<dbReference type="EMBL" id="CP126210">
    <property type="protein sequence ID" value="WIA11361.1"/>
    <property type="molecule type" value="Genomic_DNA"/>
</dbReference>
<dbReference type="InterPro" id="IPR019821">
    <property type="entry name" value="Kinesin_motor_CS"/>
</dbReference>
<name>A0ABY8TSV1_TETOB</name>
<keyword evidence="10" id="KW-1185">Reference proteome</keyword>
<proteinExistence type="inferred from homology"/>
<dbReference type="PROSITE" id="PS50067">
    <property type="entry name" value="KINESIN_MOTOR_2"/>
    <property type="match status" value="1"/>
</dbReference>
<evidence type="ECO:0000259" key="8">
    <source>
        <dbReference type="PROSITE" id="PS50067"/>
    </source>
</evidence>
<dbReference type="SUPFAM" id="SSF52540">
    <property type="entry name" value="P-loop containing nucleoside triphosphate hydrolases"/>
    <property type="match status" value="1"/>
</dbReference>
<feature type="domain" description="Kinesin motor" evidence="8">
    <location>
        <begin position="5"/>
        <end position="408"/>
    </location>
</feature>
<keyword evidence="6" id="KW-0175">Coiled coil</keyword>
<feature type="region of interest" description="Disordered" evidence="7">
    <location>
        <begin position="689"/>
        <end position="710"/>
    </location>
</feature>
<reference evidence="9 10" key="1">
    <citation type="submission" date="2023-05" db="EMBL/GenBank/DDBJ databases">
        <title>A 100% complete, gapless, phased diploid assembly of the Scenedesmus obliquus UTEX 3031 genome.</title>
        <authorList>
            <person name="Biondi T.C."/>
            <person name="Hanschen E.R."/>
            <person name="Kwon T."/>
            <person name="Eng W."/>
            <person name="Kruse C.P.S."/>
            <person name="Koehler S.I."/>
            <person name="Kunde Y."/>
            <person name="Gleasner C.D."/>
            <person name="You Mak K.T."/>
            <person name="Polle J."/>
            <person name="Hovde B.T."/>
            <person name="Starkenburg S.R."/>
        </authorList>
    </citation>
    <scope>NUCLEOTIDE SEQUENCE [LARGE SCALE GENOMIC DNA]</scope>
    <source>
        <strain evidence="9 10">DOE0152z</strain>
    </source>
</reference>
<feature type="region of interest" description="Disordered" evidence="7">
    <location>
        <begin position="233"/>
        <end position="291"/>
    </location>
</feature>
<dbReference type="PROSITE" id="PS00411">
    <property type="entry name" value="KINESIN_MOTOR_1"/>
    <property type="match status" value="1"/>
</dbReference>
<dbReference type="Pfam" id="PF00225">
    <property type="entry name" value="Kinesin"/>
    <property type="match status" value="2"/>
</dbReference>
<keyword evidence="5" id="KW-0493">Microtubule</keyword>
<feature type="region of interest" description="Disordered" evidence="7">
    <location>
        <begin position="161"/>
        <end position="189"/>
    </location>
</feature>
<dbReference type="PRINTS" id="PR00380">
    <property type="entry name" value="KINESINHEAVY"/>
</dbReference>
<comment type="similarity">
    <text evidence="4 5">Belongs to the TRAFAC class myosin-kinesin ATPase superfamily. Kinesin family.</text>
</comment>
<feature type="binding site" evidence="4">
    <location>
        <begin position="88"/>
        <end position="95"/>
    </location>
    <ligand>
        <name>ATP</name>
        <dbReference type="ChEBI" id="CHEBI:30616"/>
    </ligand>
</feature>
<evidence type="ECO:0000313" key="9">
    <source>
        <dbReference type="EMBL" id="WIA11361.1"/>
    </source>
</evidence>
<feature type="compositionally biased region" description="Polar residues" evidence="7">
    <location>
        <begin position="644"/>
        <end position="660"/>
    </location>
</feature>
<feature type="compositionally biased region" description="Basic and acidic residues" evidence="7">
    <location>
        <begin position="282"/>
        <end position="291"/>
    </location>
</feature>
<evidence type="ECO:0000256" key="7">
    <source>
        <dbReference type="SAM" id="MobiDB-lite"/>
    </source>
</evidence>
<evidence type="ECO:0000256" key="4">
    <source>
        <dbReference type="PROSITE-ProRule" id="PRU00283"/>
    </source>
</evidence>
<evidence type="ECO:0000256" key="2">
    <source>
        <dbReference type="ARBA" id="ARBA00022840"/>
    </source>
</evidence>
<evidence type="ECO:0000256" key="1">
    <source>
        <dbReference type="ARBA" id="ARBA00022741"/>
    </source>
</evidence>
<feature type="compositionally biased region" description="Low complexity" evidence="7">
    <location>
        <begin position="839"/>
        <end position="848"/>
    </location>
</feature>
<dbReference type="Proteomes" id="UP001244341">
    <property type="component" value="Chromosome 3b"/>
</dbReference>
<dbReference type="InterPro" id="IPR027417">
    <property type="entry name" value="P-loop_NTPase"/>
</dbReference>
<feature type="region of interest" description="Disordered" evidence="7">
    <location>
        <begin position="826"/>
        <end position="848"/>
    </location>
</feature>
<evidence type="ECO:0000256" key="5">
    <source>
        <dbReference type="RuleBase" id="RU000394"/>
    </source>
</evidence>
<sequence length="848" mass="87944">MRSEQGRVVVKARPTFVPAEQEALGDSISIPSTGKVALASGKDREANEFTADGVYLPRDGDEAVYEQEVQPLVHSVHQGFNATILAYGASGSGKTYTMLGNRDSPGLANRIIDELFAFYDPRTCTLAVSIQELYNENFTDLVAALPGQAAVQPILATPRHSAKLTNKSSSSSSNSSTGPARLLEGKEVRSSKELKQLVHAALRKRKTAATVLNKTSSRSHAIITLTLQQRKRVSSDGVAVSDDDDSDSSPASSPGASRAASRSCSSSGSLNAEGSSAALDSPRSEGDAAGDKAGVDLDGGVFTYLTGKLYLVDLAGSENIKRSGAEGKQQVEAGDINKSLCHLKTVIDQVFQGKKVPTYRNSKLTYKLRDALGGGNSKLLVIACISTARENLSLTKETLRFAEMARAIKNKPTVNRELKDEIITRLQQQIEELQDQLAKAAVLNKGVGSDKVLLQQLNAVEAAYAELQEETEAKVAMQEAKEARPEHELDVAAAQRAFAELEGEELKVEPLKAFLKGCRMGGVAHSMSLPCGKRKLKQHLIQDMLAYYQHAMLQRSHASSSGTSARHSSSFSASPDGACSVSFRHVSEASAASGASAATVGPLHAKSSSSSSSSGQLTVIDLCTPDTAKAAAGNAIAGSAQAVQAGSKTPRGSAQQTPRTPRSFGLGSSKAAAAAAAASPASGSGIWGWLTPRSSSKKKQKAAAAAAPGSSSGRLAVQTDCISPRYDCDIAASPAAGADTLQRRAGPAAVAEGVLIGESAAAGGSSSPAGGGGRSAVELLMLQMQSDPTLGSPGPAVPLEALMAAGFGSSAGSSAAGDVRVLQQGASLAHRSSWRHTQARAAAKAARR</sequence>
<keyword evidence="3 4" id="KW-0505">Motor protein</keyword>
<evidence type="ECO:0000256" key="3">
    <source>
        <dbReference type="ARBA" id="ARBA00023175"/>
    </source>
</evidence>
<dbReference type="InterPro" id="IPR036961">
    <property type="entry name" value="Kinesin_motor_dom_sf"/>
</dbReference>
<feature type="compositionally biased region" description="Low complexity" evidence="7">
    <location>
        <begin position="248"/>
        <end position="279"/>
    </location>
</feature>
<feature type="coiled-coil region" evidence="6">
    <location>
        <begin position="416"/>
        <end position="497"/>
    </location>
</feature>
<dbReference type="InterPro" id="IPR027640">
    <property type="entry name" value="Kinesin-like_fam"/>
</dbReference>
<keyword evidence="1 4" id="KW-0547">Nucleotide-binding</keyword>
<keyword evidence="2 4" id="KW-0067">ATP-binding</keyword>
<protein>
    <recommendedName>
        <fullName evidence="5">Kinesin-like protein</fullName>
    </recommendedName>
</protein>
<dbReference type="SMART" id="SM00129">
    <property type="entry name" value="KISc"/>
    <property type="match status" value="1"/>
</dbReference>
<dbReference type="Gene3D" id="3.40.850.10">
    <property type="entry name" value="Kinesin motor domain"/>
    <property type="match status" value="1"/>
</dbReference>